<keyword evidence="3" id="KW-1185">Reference proteome</keyword>
<evidence type="ECO:0000256" key="1">
    <source>
        <dbReference type="SAM" id="MobiDB-lite"/>
    </source>
</evidence>
<evidence type="ECO:0000313" key="2">
    <source>
        <dbReference type="EMBL" id="OSD06890.1"/>
    </source>
</evidence>
<feature type="region of interest" description="Disordered" evidence="1">
    <location>
        <begin position="64"/>
        <end position="92"/>
    </location>
</feature>
<gene>
    <name evidence="2" type="ORF">PYCCODRAFT_776952</name>
</gene>
<name>A0A1Y2J0E7_TRAC3</name>
<evidence type="ECO:0000313" key="3">
    <source>
        <dbReference type="Proteomes" id="UP000193067"/>
    </source>
</evidence>
<dbReference type="EMBL" id="KZ084089">
    <property type="protein sequence ID" value="OSD06890.1"/>
    <property type="molecule type" value="Genomic_DNA"/>
</dbReference>
<dbReference type="Proteomes" id="UP000193067">
    <property type="component" value="Unassembled WGS sequence"/>
</dbReference>
<accession>A0A1Y2J0E7</accession>
<sequence length="92" mass="10085">MQLTTTSSTPSRYLTRIVRAAFMLGIGVAASRRAAPADEYDERDEMDDSRMLVMEGRRALQTSTLGAQKGKAWQGGWAERGDTPPGLIVNKL</sequence>
<reference evidence="2 3" key="1">
    <citation type="journal article" date="2015" name="Biotechnol. Biofuels">
        <title>Enhanced degradation of softwood versus hardwood by the white-rot fungus Pycnoporus coccineus.</title>
        <authorList>
            <person name="Couturier M."/>
            <person name="Navarro D."/>
            <person name="Chevret D."/>
            <person name="Henrissat B."/>
            <person name="Piumi F."/>
            <person name="Ruiz-Duenas F.J."/>
            <person name="Martinez A.T."/>
            <person name="Grigoriev I.V."/>
            <person name="Riley R."/>
            <person name="Lipzen A."/>
            <person name="Berrin J.G."/>
            <person name="Master E.R."/>
            <person name="Rosso M.N."/>
        </authorList>
    </citation>
    <scope>NUCLEOTIDE SEQUENCE [LARGE SCALE GENOMIC DNA]</scope>
    <source>
        <strain evidence="2 3">BRFM310</strain>
    </source>
</reference>
<protein>
    <submittedName>
        <fullName evidence="2">Uncharacterized protein</fullName>
    </submittedName>
</protein>
<organism evidence="2 3">
    <name type="scientific">Trametes coccinea (strain BRFM310)</name>
    <name type="common">Pycnoporus coccineus</name>
    <dbReference type="NCBI Taxonomy" id="1353009"/>
    <lineage>
        <taxon>Eukaryota</taxon>
        <taxon>Fungi</taxon>
        <taxon>Dikarya</taxon>
        <taxon>Basidiomycota</taxon>
        <taxon>Agaricomycotina</taxon>
        <taxon>Agaricomycetes</taxon>
        <taxon>Polyporales</taxon>
        <taxon>Polyporaceae</taxon>
        <taxon>Trametes</taxon>
    </lineage>
</organism>
<proteinExistence type="predicted"/>
<dbReference type="AlphaFoldDB" id="A0A1Y2J0E7"/>